<evidence type="ECO:0008006" key="3">
    <source>
        <dbReference type="Google" id="ProtNLM"/>
    </source>
</evidence>
<keyword evidence="2" id="KW-1185">Reference proteome</keyword>
<evidence type="ECO:0000313" key="2">
    <source>
        <dbReference type="Proteomes" id="UP000561459"/>
    </source>
</evidence>
<organism evidence="1 2">
    <name type="scientific">Novosphingobium fluoreni</name>
    <dbReference type="NCBI Taxonomy" id="1391222"/>
    <lineage>
        <taxon>Bacteria</taxon>
        <taxon>Pseudomonadati</taxon>
        <taxon>Pseudomonadota</taxon>
        <taxon>Alphaproteobacteria</taxon>
        <taxon>Sphingomonadales</taxon>
        <taxon>Sphingomonadaceae</taxon>
        <taxon>Novosphingobium</taxon>
    </lineage>
</organism>
<comment type="caution">
    <text evidence="1">The sequence shown here is derived from an EMBL/GenBank/DDBJ whole genome shotgun (WGS) entry which is preliminary data.</text>
</comment>
<dbReference type="Proteomes" id="UP000561459">
    <property type="component" value="Unassembled WGS sequence"/>
</dbReference>
<accession>A0A7W6G0M2</accession>
<proteinExistence type="predicted"/>
<sequence length="256" mass="28191">MKGYTEFEFDLPSALLSRLIEVIDGIEPEQLNAANLIEIPEEQGVYQLFLDGRLVYVGKTDADAGLRKRLTRHARKIMHRVALDPARVGFKAVRIFVFTAMDLESDLIRHYGGVKAIDWNGSGFGSNDPGRERDTTKVDPSNFDAVFPIDIDREMAFAIEEGERAADVLARLKDALPFTFRFQGAGARSRKPHPDMDAIITQGAAGPITPRAAVAHIVSALPAAWQATALPGYIILYKEAPREYPQARVIAISGDS</sequence>
<gene>
    <name evidence="1" type="ORF">GGR39_003033</name>
</gene>
<reference evidence="1 2" key="1">
    <citation type="submission" date="2020-08" db="EMBL/GenBank/DDBJ databases">
        <title>Genomic Encyclopedia of Type Strains, Phase IV (KMG-IV): sequencing the most valuable type-strain genomes for metagenomic binning, comparative biology and taxonomic classification.</title>
        <authorList>
            <person name="Goeker M."/>
        </authorList>
    </citation>
    <scope>NUCLEOTIDE SEQUENCE [LARGE SCALE GENOMIC DNA]</scope>
    <source>
        <strain evidence="1 2">DSM 27568</strain>
    </source>
</reference>
<dbReference type="CDD" id="cd00719">
    <property type="entry name" value="GIY-YIG_SF"/>
    <property type="match status" value="1"/>
</dbReference>
<protein>
    <recommendedName>
        <fullName evidence="3">GIY-YIG nuclease family protein</fullName>
    </recommendedName>
</protein>
<dbReference type="EMBL" id="JACIDY010000008">
    <property type="protein sequence ID" value="MBB3941357.1"/>
    <property type="molecule type" value="Genomic_DNA"/>
</dbReference>
<name>A0A7W6G0M2_9SPHN</name>
<dbReference type="RefSeq" id="WP_183618106.1">
    <property type="nucleotide sequence ID" value="NZ_JACIDY010000008.1"/>
</dbReference>
<evidence type="ECO:0000313" key="1">
    <source>
        <dbReference type="EMBL" id="MBB3941357.1"/>
    </source>
</evidence>
<dbReference type="AlphaFoldDB" id="A0A7W6G0M2"/>